<comment type="caution">
    <text evidence="3">The sequence shown here is derived from an EMBL/GenBank/DDBJ whole genome shotgun (WGS) entry which is preliminary data.</text>
</comment>
<evidence type="ECO:0000313" key="4">
    <source>
        <dbReference type="Proteomes" id="UP000590964"/>
    </source>
</evidence>
<feature type="region of interest" description="Disordered" evidence="1">
    <location>
        <begin position="116"/>
        <end position="136"/>
    </location>
</feature>
<dbReference type="Proteomes" id="UP000590964">
    <property type="component" value="Unassembled WGS sequence"/>
</dbReference>
<evidence type="ECO:0000256" key="2">
    <source>
        <dbReference type="SAM" id="Phobius"/>
    </source>
</evidence>
<sequence length="151" mass="17378">MVLDDFARIMENLPQVLVVIIGVIFGIYIYWALFLALKISDLVWWFFSIIITVVIIIAAFLSLKYLIGRPKQIAQSSQRIDVYHHYSDSEPKPMKTKSPFDVLGGGGRELDHLFRSEPSLTRREPATTRREPSLYGNGELDHLFGIKRKKK</sequence>
<keyword evidence="2" id="KW-0472">Membrane</keyword>
<keyword evidence="2" id="KW-0812">Transmembrane</keyword>
<reference evidence="4" key="1">
    <citation type="journal article" date="2020" name="bioRxiv">
        <title>A rank-normalized archaeal taxonomy based on genome phylogeny resolves widespread incomplete and uneven classifications.</title>
        <authorList>
            <person name="Rinke C."/>
            <person name="Chuvochina M."/>
            <person name="Mussig A.J."/>
            <person name="Chaumeil P.-A."/>
            <person name="Waite D.W."/>
            <person name="Whitman W.B."/>
            <person name="Parks D.H."/>
            <person name="Hugenholtz P."/>
        </authorList>
    </citation>
    <scope>NUCLEOTIDE SEQUENCE [LARGE SCALE GENOMIC DNA]</scope>
</reference>
<gene>
    <name evidence="3" type="ORF">HA222_02935</name>
</gene>
<proteinExistence type="predicted"/>
<dbReference type="EMBL" id="DUFW01000048">
    <property type="protein sequence ID" value="HIH21590.1"/>
    <property type="molecule type" value="Genomic_DNA"/>
</dbReference>
<evidence type="ECO:0000256" key="1">
    <source>
        <dbReference type="SAM" id="MobiDB-lite"/>
    </source>
</evidence>
<accession>A0A7J4JX66</accession>
<organism evidence="3 4">
    <name type="scientific">Candidatus Iainarchaeum sp</name>
    <dbReference type="NCBI Taxonomy" id="3101447"/>
    <lineage>
        <taxon>Archaea</taxon>
        <taxon>Candidatus Iainarchaeota</taxon>
        <taxon>Candidatus Iainarchaeia</taxon>
        <taxon>Candidatus Iainarchaeales</taxon>
        <taxon>Candidatus Iainarchaeaceae</taxon>
        <taxon>Candidatus Iainarchaeum</taxon>
    </lineage>
</organism>
<protein>
    <submittedName>
        <fullName evidence="3">Uncharacterized protein</fullName>
    </submittedName>
</protein>
<feature type="compositionally biased region" description="Basic and acidic residues" evidence="1">
    <location>
        <begin position="116"/>
        <end position="132"/>
    </location>
</feature>
<feature type="transmembrane region" description="Helical" evidence="2">
    <location>
        <begin position="16"/>
        <end position="37"/>
    </location>
</feature>
<name>A0A7J4JX66_9ARCH</name>
<keyword evidence="2" id="KW-1133">Transmembrane helix</keyword>
<feature type="transmembrane region" description="Helical" evidence="2">
    <location>
        <begin position="43"/>
        <end position="67"/>
    </location>
</feature>
<evidence type="ECO:0000313" key="3">
    <source>
        <dbReference type="EMBL" id="HIH21590.1"/>
    </source>
</evidence>
<dbReference type="AlphaFoldDB" id="A0A7J4JX66"/>